<dbReference type="SUPFAM" id="SSF53098">
    <property type="entry name" value="Ribonuclease H-like"/>
    <property type="match status" value="1"/>
</dbReference>
<proteinExistence type="inferred from homology"/>
<evidence type="ECO:0000313" key="12">
    <source>
        <dbReference type="EMBL" id="CAI9717187.1"/>
    </source>
</evidence>
<dbReference type="CDD" id="cd07181">
    <property type="entry name" value="RNase_HII_eukaryota_like"/>
    <property type="match status" value="1"/>
</dbReference>
<keyword evidence="7 9" id="KW-0378">Hydrolase</keyword>
<feature type="binding site" evidence="9">
    <location>
        <position position="34"/>
    </location>
    <ligand>
        <name>a divalent metal cation</name>
        <dbReference type="ChEBI" id="CHEBI:60240"/>
    </ligand>
</feature>
<comment type="cofactor">
    <cofactor evidence="2">
        <name>Mg(2+)</name>
        <dbReference type="ChEBI" id="CHEBI:18420"/>
    </cofactor>
</comment>
<gene>
    <name evidence="12" type="ORF">OCTVUL_1B020940</name>
</gene>
<dbReference type="PROSITE" id="PS51975">
    <property type="entry name" value="RNASE_H_2"/>
    <property type="match status" value="1"/>
</dbReference>
<comment type="catalytic activity">
    <reaction evidence="1 9 10">
        <text>Endonucleolytic cleavage to 5'-phosphomonoester.</text>
        <dbReference type="EC" id="3.1.26.4"/>
    </reaction>
</comment>
<dbReference type="InterPro" id="IPR036397">
    <property type="entry name" value="RNaseH_sf"/>
</dbReference>
<comment type="similarity">
    <text evidence="3">Belongs to the RNase HII family. Eukaryotic subfamily.</text>
</comment>
<feature type="binding site" evidence="9">
    <location>
        <position position="35"/>
    </location>
    <ligand>
        <name>a divalent metal cation</name>
        <dbReference type="ChEBI" id="CHEBI:60240"/>
    </ligand>
</feature>
<dbReference type="GO" id="GO:0043137">
    <property type="term" value="P:DNA replication, removal of RNA primer"/>
    <property type="evidence" value="ECO:0007669"/>
    <property type="project" value="TreeGrafter"/>
</dbReference>
<dbReference type="GO" id="GO:0006298">
    <property type="term" value="P:mismatch repair"/>
    <property type="evidence" value="ECO:0007669"/>
    <property type="project" value="TreeGrafter"/>
</dbReference>
<dbReference type="PANTHER" id="PTHR10954">
    <property type="entry name" value="RIBONUCLEASE H2 SUBUNIT A"/>
    <property type="match status" value="1"/>
</dbReference>
<dbReference type="GO" id="GO:0032299">
    <property type="term" value="C:ribonuclease H2 complex"/>
    <property type="evidence" value="ECO:0007669"/>
    <property type="project" value="UniProtKB-ARBA"/>
</dbReference>
<evidence type="ECO:0000256" key="3">
    <source>
        <dbReference type="ARBA" id="ARBA00007058"/>
    </source>
</evidence>
<feature type="binding site" evidence="9">
    <location>
        <position position="143"/>
    </location>
    <ligand>
        <name>a divalent metal cation</name>
        <dbReference type="ChEBI" id="CHEBI:60240"/>
    </ligand>
</feature>
<dbReference type="GO" id="GO:0003723">
    <property type="term" value="F:RNA binding"/>
    <property type="evidence" value="ECO:0007669"/>
    <property type="project" value="UniProtKB-UniRule"/>
</dbReference>
<name>A0AA36EXY7_OCTVU</name>
<sequence length="306" mass="34055">MDHSGFRKNNQKNFVISSKVPDVTKEKPCWLGIDEAGRGPVLGPMVYGTCYSPLEEKDHLKHLGLADSKTLTEEKRESILGKMTTDSVDKIGWMVHILSPTFISNSMLKRTKYNLNALSHDSAIGLITKVLALGVNVTEIYVDTVGDATKYQQKLEKQFPGIDITVAKKADSTYSIVSGASIFAKVARDRILKDWDFVEGIDVAAAECGSGYPNDPLTKKFLRHHMDKVFGFPQIVRFSWSTASSILDKDAALVEWEDDDEADDKENPGAGSASLLTFFSSKADKGLKHKRHRFFTERNLYSVSQI</sequence>
<keyword evidence="5 9" id="KW-0479">Metal-binding</keyword>
<dbReference type="InterPro" id="IPR024567">
    <property type="entry name" value="RNase_HII/HIII_dom"/>
</dbReference>
<dbReference type="Proteomes" id="UP001162480">
    <property type="component" value="Chromosome 2"/>
</dbReference>
<dbReference type="FunFam" id="3.30.420.10:FF:000016">
    <property type="entry name" value="Ribonuclease"/>
    <property type="match status" value="1"/>
</dbReference>
<evidence type="ECO:0000256" key="6">
    <source>
        <dbReference type="ARBA" id="ARBA00022759"/>
    </source>
</evidence>
<dbReference type="EC" id="3.1.26.4" evidence="10"/>
<dbReference type="Pfam" id="PF01351">
    <property type="entry name" value="RNase_HII"/>
    <property type="match status" value="1"/>
</dbReference>
<dbReference type="AlphaFoldDB" id="A0AA36EXY7"/>
<keyword evidence="6 9" id="KW-0255">Endonuclease</keyword>
<evidence type="ECO:0000256" key="2">
    <source>
        <dbReference type="ARBA" id="ARBA00001946"/>
    </source>
</evidence>
<accession>A0AA36EXY7</accession>
<dbReference type="InterPro" id="IPR023160">
    <property type="entry name" value="RNase_HII_hlx-loop-hlx_cap_dom"/>
</dbReference>
<feature type="domain" description="RNase H type-2" evidence="11">
    <location>
        <begin position="28"/>
        <end position="252"/>
    </location>
</feature>
<evidence type="ECO:0000256" key="5">
    <source>
        <dbReference type="ARBA" id="ARBA00022723"/>
    </source>
</evidence>
<evidence type="ECO:0000256" key="1">
    <source>
        <dbReference type="ARBA" id="ARBA00000077"/>
    </source>
</evidence>
<dbReference type="GO" id="GO:0046872">
    <property type="term" value="F:metal ion binding"/>
    <property type="evidence" value="ECO:0007669"/>
    <property type="project" value="UniProtKB-KW"/>
</dbReference>
<comment type="function">
    <text evidence="10">Endonuclease that specifically degrades the RNA of RNA-DNA hybrids.</text>
</comment>
<comment type="cofactor">
    <cofactor evidence="9">
        <name>Mn(2+)</name>
        <dbReference type="ChEBI" id="CHEBI:29035"/>
    </cofactor>
    <cofactor evidence="9">
        <name>Mg(2+)</name>
        <dbReference type="ChEBI" id="CHEBI:18420"/>
    </cofactor>
    <text evidence="9">Manganese or magnesium. Binds 1 divalent metal ion per monomer in the absence of substrate. May bind a second metal ion after substrate binding.</text>
</comment>
<evidence type="ECO:0000256" key="8">
    <source>
        <dbReference type="ARBA" id="ARBA00024981"/>
    </source>
</evidence>
<reference evidence="12" key="1">
    <citation type="submission" date="2023-08" db="EMBL/GenBank/DDBJ databases">
        <authorList>
            <person name="Alioto T."/>
            <person name="Alioto T."/>
            <person name="Gomez Garrido J."/>
        </authorList>
    </citation>
    <scope>NUCLEOTIDE SEQUENCE</scope>
</reference>
<evidence type="ECO:0000313" key="13">
    <source>
        <dbReference type="Proteomes" id="UP001162480"/>
    </source>
</evidence>
<evidence type="ECO:0000256" key="7">
    <source>
        <dbReference type="ARBA" id="ARBA00022801"/>
    </source>
</evidence>
<evidence type="ECO:0000259" key="11">
    <source>
        <dbReference type="PROSITE" id="PS51975"/>
    </source>
</evidence>
<dbReference type="InterPro" id="IPR012337">
    <property type="entry name" value="RNaseH-like_sf"/>
</dbReference>
<dbReference type="PANTHER" id="PTHR10954:SF7">
    <property type="entry name" value="RIBONUCLEASE H2 SUBUNIT A"/>
    <property type="match status" value="1"/>
</dbReference>
<evidence type="ECO:0000256" key="9">
    <source>
        <dbReference type="PROSITE-ProRule" id="PRU01319"/>
    </source>
</evidence>
<dbReference type="FunFam" id="1.10.10.460:FF:000001">
    <property type="entry name" value="Ribonuclease"/>
    <property type="match status" value="1"/>
</dbReference>
<dbReference type="InterPro" id="IPR001352">
    <property type="entry name" value="RNase_HII/HIII"/>
</dbReference>
<keyword evidence="13" id="KW-1185">Reference proteome</keyword>
<evidence type="ECO:0000256" key="4">
    <source>
        <dbReference type="ARBA" id="ARBA00022722"/>
    </source>
</evidence>
<dbReference type="Gene3D" id="3.30.420.10">
    <property type="entry name" value="Ribonuclease H-like superfamily/Ribonuclease H"/>
    <property type="match status" value="1"/>
</dbReference>
<organism evidence="12 13">
    <name type="scientific">Octopus vulgaris</name>
    <name type="common">Common octopus</name>
    <dbReference type="NCBI Taxonomy" id="6645"/>
    <lineage>
        <taxon>Eukaryota</taxon>
        <taxon>Metazoa</taxon>
        <taxon>Spiralia</taxon>
        <taxon>Lophotrochozoa</taxon>
        <taxon>Mollusca</taxon>
        <taxon>Cephalopoda</taxon>
        <taxon>Coleoidea</taxon>
        <taxon>Octopodiformes</taxon>
        <taxon>Octopoda</taxon>
        <taxon>Incirrata</taxon>
        <taxon>Octopodidae</taxon>
        <taxon>Octopus</taxon>
    </lineage>
</organism>
<comment type="function">
    <text evidence="8">Catalytic subunit of RNase HII, an endonuclease that specifically degrades the RNA of RNA:DNA hybrids. Participates in DNA replication, possibly by mediating the removal of lagging-strand Okazaki fragment RNA primers during DNA replication. Mediates the excision of single ribonucleotides from DNA:RNA duplexes.</text>
</comment>
<dbReference type="GO" id="GO:0004523">
    <property type="term" value="F:RNA-DNA hybrid ribonuclease activity"/>
    <property type="evidence" value="ECO:0007669"/>
    <property type="project" value="UniProtKB-UniRule"/>
</dbReference>
<dbReference type="NCBIfam" id="TIGR00729">
    <property type="entry name" value="ribonuclease HII"/>
    <property type="match status" value="1"/>
</dbReference>
<keyword evidence="4 9" id="KW-0540">Nuclease</keyword>
<dbReference type="EMBL" id="OX597815">
    <property type="protein sequence ID" value="CAI9717187.1"/>
    <property type="molecule type" value="Genomic_DNA"/>
</dbReference>
<evidence type="ECO:0000256" key="10">
    <source>
        <dbReference type="RuleBase" id="RU003515"/>
    </source>
</evidence>
<dbReference type="Gene3D" id="1.10.10.460">
    <property type="entry name" value="Ribonuclease hii. Domain 2"/>
    <property type="match status" value="1"/>
</dbReference>
<dbReference type="InterPro" id="IPR004649">
    <property type="entry name" value="RNase_H2_suA"/>
</dbReference>
<protein>
    <recommendedName>
        <fullName evidence="10">Ribonuclease</fullName>
        <ecNumber evidence="10">3.1.26.4</ecNumber>
    </recommendedName>
</protein>